<accession>A0ABV5ZI00</accession>
<evidence type="ECO:0000313" key="2">
    <source>
        <dbReference type="Proteomes" id="UP001589688"/>
    </source>
</evidence>
<evidence type="ECO:0000313" key="1">
    <source>
        <dbReference type="EMBL" id="MFB9896987.1"/>
    </source>
</evidence>
<gene>
    <name evidence="1" type="ORF">ACFFK8_03935</name>
</gene>
<proteinExistence type="predicted"/>
<dbReference type="Proteomes" id="UP001589688">
    <property type="component" value="Unassembled WGS sequence"/>
</dbReference>
<name>A0ABV5ZI00_9BACT</name>
<sequence>MTNQESTRTGLALEGGALRGLFSMGFVDVMTVHGSHPDVARRRLSAPKTFFRP</sequence>
<dbReference type="EMBL" id="JBHLZF010000001">
    <property type="protein sequence ID" value="MFB9896987.1"/>
    <property type="molecule type" value="Genomic_DNA"/>
</dbReference>
<reference evidence="1 2" key="1">
    <citation type="submission" date="2024-09" db="EMBL/GenBank/DDBJ databases">
        <authorList>
            <person name="Sun Q."/>
            <person name="Mori K."/>
        </authorList>
    </citation>
    <scope>NUCLEOTIDE SEQUENCE [LARGE SCALE GENOMIC DNA]</scope>
    <source>
        <strain evidence="1 2">ATCC 51272</strain>
    </source>
</reference>
<protein>
    <submittedName>
        <fullName evidence="1">Uncharacterized protein</fullName>
    </submittedName>
</protein>
<organism evidence="1 2">
    <name type="scientific">Hallella seregens ATCC 51272</name>
    <dbReference type="NCBI Taxonomy" id="1336250"/>
    <lineage>
        <taxon>Bacteria</taxon>
        <taxon>Pseudomonadati</taxon>
        <taxon>Bacteroidota</taxon>
        <taxon>Bacteroidia</taxon>
        <taxon>Bacteroidales</taxon>
        <taxon>Prevotellaceae</taxon>
        <taxon>Hallella</taxon>
    </lineage>
</organism>
<dbReference type="RefSeq" id="WP_169732665.1">
    <property type="nucleotide sequence ID" value="NZ_JADU01000008.1"/>
</dbReference>
<keyword evidence="2" id="KW-1185">Reference proteome</keyword>
<comment type="caution">
    <text evidence="1">The sequence shown here is derived from an EMBL/GenBank/DDBJ whole genome shotgun (WGS) entry which is preliminary data.</text>
</comment>